<reference evidence="3 4" key="1">
    <citation type="journal article" date="2023" name="Antonie Van Leeuwenhoek">
        <title>Mesoterricola silvestris gen. nov., sp. nov., Mesoterricola sediminis sp. nov., Geothrix oryzae sp. nov., Geothrix edaphica sp. nov., Geothrix rubra sp. nov., and Geothrix limicola sp. nov., six novel members of Acidobacteriota isolated from soils.</title>
        <authorList>
            <person name="Itoh H."/>
            <person name="Sugisawa Y."/>
            <person name="Mise K."/>
            <person name="Xu Z."/>
            <person name="Kuniyasu M."/>
            <person name="Ushijima N."/>
            <person name="Kawano K."/>
            <person name="Kobayashi E."/>
            <person name="Shiratori Y."/>
            <person name="Masuda Y."/>
            <person name="Senoo K."/>
        </authorList>
    </citation>
    <scope>NUCLEOTIDE SEQUENCE [LARGE SCALE GENOMIC DNA]</scope>
    <source>
        <strain evidence="3 4">Red803</strain>
    </source>
</reference>
<evidence type="ECO:0000313" key="4">
    <source>
        <dbReference type="Proteomes" id="UP001165089"/>
    </source>
</evidence>
<comment type="caution">
    <text evidence="3">The sequence shown here is derived from an EMBL/GenBank/DDBJ whole genome shotgun (WGS) entry which is preliminary data.</text>
</comment>
<protein>
    <recommendedName>
        <fullName evidence="2">Peptidase M64 N-terminal domain-containing protein</fullName>
    </recommendedName>
</protein>
<dbReference type="EMBL" id="BSDD01000001">
    <property type="protein sequence ID" value="GLH68822.1"/>
    <property type="molecule type" value="Genomic_DNA"/>
</dbReference>
<feature type="chain" id="PRO_5047008234" description="Peptidase M64 N-terminal domain-containing protein" evidence="1">
    <location>
        <begin position="17"/>
        <end position="460"/>
    </location>
</feature>
<feature type="domain" description="Peptidase M64 N-terminal" evidence="2">
    <location>
        <begin position="19"/>
        <end position="133"/>
    </location>
</feature>
<evidence type="ECO:0000256" key="1">
    <source>
        <dbReference type="SAM" id="SignalP"/>
    </source>
</evidence>
<accession>A0ABQ5Q2J7</accession>
<dbReference type="Pfam" id="PF09471">
    <property type="entry name" value="Peptidase_M64"/>
    <property type="match status" value="1"/>
</dbReference>
<keyword evidence="4" id="KW-1185">Reference proteome</keyword>
<dbReference type="Pfam" id="PF16217">
    <property type="entry name" value="M64_N"/>
    <property type="match status" value="1"/>
</dbReference>
<dbReference type="InterPro" id="IPR038171">
    <property type="entry name" value="M64_N_sf"/>
</dbReference>
<sequence>MLRRLLFSLATLACLAAPPRTMRVDFGHTGDATSETFGLDRVVVEPLPWAGDPAKALDASNLGKYFFEVDDKATGKALYSRGFASIFGEWETTDEARTLRRTFSESLRFPEPDGPVRIHLKVRDAANAFKDVWTFDLDPRDPSIDRSLPPSPGAVLALQKEGDPAGKADFLILGDGYTAAERPKFEKDARRLMEMLFAQSPFKEHRADFNVWAICPPAQESGISRPSTGIHRHSPLGATYDAFGSERYILTFDNKAWREAASYAPYEFVEILVNGQTYGGGGIFNLFSTVAADNAYSSYVFVHEFGHHFAGLADEYYTSDVAVTSSPARPEPWEPNVTANPRQPKWAGLLSPAAPLPTPWKKAEFETFSHAIQKERRAIRAANKPESEMDALFAREKAFETNLLGTDAHSGQVGAFEGANYESTGYFRSQEDCIMFTRDSVPFCAACRAAIERVIRMYAR</sequence>
<gene>
    <name evidence="3" type="ORF">GETHPA_03550</name>
</gene>
<dbReference type="Gene3D" id="2.60.40.3250">
    <property type="entry name" value="Peptidase M64, N-terminal domain"/>
    <property type="match status" value="1"/>
</dbReference>
<dbReference type="InterPro" id="IPR019026">
    <property type="entry name" value="Peptidase_M64_IgA"/>
</dbReference>
<dbReference type="Gene3D" id="3.40.390.10">
    <property type="entry name" value="Collagenase (Catalytic Domain)"/>
    <property type="match status" value="1"/>
</dbReference>
<dbReference type="Proteomes" id="UP001165089">
    <property type="component" value="Unassembled WGS sequence"/>
</dbReference>
<proteinExistence type="predicted"/>
<dbReference type="InterPro" id="IPR032625">
    <property type="entry name" value="M64_N"/>
</dbReference>
<organism evidence="3 4">
    <name type="scientific">Geothrix rubra</name>
    <dbReference type="NCBI Taxonomy" id="2927977"/>
    <lineage>
        <taxon>Bacteria</taxon>
        <taxon>Pseudomonadati</taxon>
        <taxon>Acidobacteriota</taxon>
        <taxon>Holophagae</taxon>
        <taxon>Holophagales</taxon>
        <taxon>Holophagaceae</taxon>
        <taxon>Geothrix</taxon>
    </lineage>
</organism>
<feature type="signal peptide" evidence="1">
    <location>
        <begin position="1"/>
        <end position="16"/>
    </location>
</feature>
<keyword evidence="1" id="KW-0732">Signal</keyword>
<name>A0ABQ5Q2J7_9BACT</name>
<evidence type="ECO:0000259" key="2">
    <source>
        <dbReference type="Pfam" id="PF16217"/>
    </source>
</evidence>
<evidence type="ECO:0000313" key="3">
    <source>
        <dbReference type="EMBL" id="GLH68822.1"/>
    </source>
</evidence>
<dbReference type="InterPro" id="IPR024079">
    <property type="entry name" value="MetalloPept_cat_dom_sf"/>
</dbReference>
<dbReference type="RefSeq" id="WP_285722435.1">
    <property type="nucleotide sequence ID" value="NZ_BSDD01000001.1"/>
</dbReference>